<keyword evidence="4 7" id="KW-0508">mRNA splicing</keyword>
<evidence type="ECO:0000313" key="9">
    <source>
        <dbReference type="EMBL" id="KAJ3116830.1"/>
    </source>
</evidence>
<dbReference type="PANTHER" id="PTHR15588:SF9">
    <property type="entry name" value="U6 SNRNA-ASSOCIATED SM-LIKE PROTEIN LSM8"/>
    <property type="match status" value="1"/>
</dbReference>
<dbReference type="GO" id="GO:0046540">
    <property type="term" value="C:U4/U6 x U5 tri-snRNP complex"/>
    <property type="evidence" value="ECO:0007669"/>
    <property type="project" value="UniProtKB-UniRule"/>
</dbReference>
<dbReference type="InterPro" id="IPR034103">
    <property type="entry name" value="Lsm8"/>
</dbReference>
<evidence type="ECO:0000256" key="4">
    <source>
        <dbReference type="ARBA" id="ARBA00023187"/>
    </source>
</evidence>
<dbReference type="Gene3D" id="2.30.30.100">
    <property type="match status" value="1"/>
</dbReference>
<evidence type="ECO:0000256" key="6">
    <source>
        <dbReference type="ARBA" id="ARBA00023274"/>
    </source>
</evidence>
<keyword evidence="2 7" id="KW-0747">Spliceosome</keyword>
<keyword evidence="5 7" id="KW-0539">Nucleus</keyword>
<comment type="caution">
    <text evidence="9">The sequence shown here is derived from an EMBL/GenBank/DDBJ whole genome shotgun (WGS) entry which is preliminary data.</text>
</comment>
<dbReference type="GO" id="GO:0005688">
    <property type="term" value="C:U6 snRNP"/>
    <property type="evidence" value="ECO:0007669"/>
    <property type="project" value="UniProtKB-UniRule"/>
</dbReference>
<reference evidence="9" key="1">
    <citation type="submission" date="2020-05" db="EMBL/GenBank/DDBJ databases">
        <title>Phylogenomic resolution of chytrid fungi.</title>
        <authorList>
            <person name="Stajich J.E."/>
            <person name="Amses K."/>
            <person name="Simmons R."/>
            <person name="Seto K."/>
            <person name="Myers J."/>
            <person name="Bonds A."/>
            <person name="Quandt C.A."/>
            <person name="Barry K."/>
            <person name="Liu P."/>
            <person name="Grigoriev I."/>
            <person name="Longcore J.E."/>
            <person name="James T.Y."/>
        </authorList>
    </citation>
    <scope>NUCLEOTIDE SEQUENCE</scope>
    <source>
        <strain evidence="9">JEL0513</strain>
    </source>
</reference>
<dbReference type="PANTHER" id="PTHR15588">
    <property type="entry name" value="LSM1"/>
    <property type="match status" value="1"/>
</dbReference>
<keyword evidence="3 7" id="KW-0694">RNA-binding</keyword>
<dbReference type="GO" id="GO:0000398">
    <property type="term" value="P:mRNA splicing, via spliceosome"/>
    <property type="evidence" value="ECO:0007669"/>
    <property type="project" value="UniProtKB-UniRule"/>
</dbReference>
<evidence type="ECO:0000313" key="10">
    <source>
        <dbReference type="Proteomes" id="UP001211907"/>
    </source>
</evidence>
<comment type="subcellular location">
    <subcellularLocation>
        <location evidence="1 7">Nucleus</location>
    </subcellularLocation>
</comment>
<comment type="subunit">
    <text evidence="7">LSm subunits form a heteromer with a doughnut shape.</text>
</comment>
<dbReference type="SMART" id="SM00651">
    <property type="entry name" value="Sm"/>
    <property type="match status" value="1"/>
</dbReference>
<name>A0AAD5SZ69_9FUNG</name>
<protein>
    <recommendedName>
        <fullName evidence="7">LSM2-LSM8 complex subunit LSM8</fullName>
    </recommendedName>
</protein>
<dbReference type="Pfam" id="PF01423">
    <property type="entry name" value="LSM"/>
    <property type="match status" value="1"/>
</dbReference>
<comment type="similarity">
    <text evidence="7">Belongs to the snRNP Sm proteins family.</text>
</comment>
<organism evidence="9 10">
    <name type="scientific">Physocladia obscura</name>
    <dbReference type="NCBI Taxonomy" id="109957"/>
    <lineage>
        <taxon>Eukaryota</taxon>
        <taxon>Fungi</taxon>
        <taxon>Fungi incertae sedis</taxon>
        <taxon>Chytridiomycota</taxon>
        <taxon>Chytridiomycota incertae sedis</taxon>
        <taxon>Chytridiomycetes</taxon>
        <taxon>Chytridiales</taxon>
        <taxon>Chytriomycetaceae</taxon>
        <taxon>Physocladia</taxon>
    </lineage>
</organism>
<dbReference type="GO" id="GO:0071011">
    <property type="term" value="C:precatalytic spliceosome"/>
    <property type="evidence" value="ECO:0007669"/>
    <property type="project" value="TreeGrafter"/>
</dbReference>
<dbReference type="CDD" id="cd01727">
    <property type="entry name" value="LSm8"/>
    <property type="match status" value="1"/>
</dbReference>
<dbReference type="GO" id="GO:0003729">
    <property type="term" value="F:mRNA binding"/>
    <property type="evidence" value="ECO:0007669"/>
    <property type="project" value="TreeGrafter"/>
</dbReference>
<keyword evidence="7" id="KW-0507">mRNA processing</keyword>
<evidence type="ECO:0000256" key="3">
    <source>
        <dbReference type="ARBA" id="ARBA00022884"/>
    </source>
</evidence>
<evidence type="ECO:0000256" key="2">
    <source>
        <dbReference type="ARBA" id="ARBA00022728"/>
    </source>
</evidence>
<proteinExistence type="inferred from homology"/>
<evidence type="ECO:0000256" key="5">
    <source>
        <dbReference type="ARBA" id="ARBA00023242"/>
    </source>
</evidence>
<feature type="domain" description="Sm" evidence="8">
    <location>
        <begin position="31"/>
        <end position="100"/>
    </location>
</feature>
<dbReference type="SUPFAM" id="SSF50182">
    <property type="entry name" value="Sm-like ribonucleoproteins"/>
    <property type="match status" value="1"/>
</dbReference>
<sequence length="129" mass="14732">MSDVAVLESFINSKSKKKKRENTRTNHQPYAIDVKISSETVFVVTYDGRTLMGELKGFDQTCTLILKKTVERIIHKDESTEEVPLGLYILRVDLVSAVVGEMDQERDDSIEWEHVRAIPMLGMNHGEHN</sequence>
<comment type="function">
    <text evidence="7">Plays role in pre-mRNA splicing as component of the U4/U6-U5 tri-snRNP complex that is involved in spliceosome assembly, and as component of the precatalytic spliceosome (spliceosome B complex). The heptameric LSM2-8 complex binds specifically to the 3'-terminal U-tract of U6 snRNA.</text>
</comment>
<keyword evidence="10" id="KW-1185">Reference proteome</keyword>
<evidence type="ECO:0000259" key="8">
    <source>
        <dbReference type="SMART" id="SM00651"/>
    </source>
</evidence>
<keyword evidence="6 7" id="KW-0687">Ribonucleoprotein</keyword>
<dbReference type="InterPro" id="IPR001163">
    <property type="entry name" value="Sm_dom_euk/arc"/>
</dbReference>
<dbReference type="InterPro" id="IPR044642">
    <property type="entry name" value="PTHR15588"/>
</dbReference>
<dbReference type="AlphaFoldDB" id="A0AAD5SZ69"/>
<gene>
    <name evidence="7" type="primary">LSM8</name>
    <name evidence="9" type="ORF">HK100_000965</name>
</gene>
<dbReference type="Proteomes" id="UP001211907">
    <property type="component" value="Unassembled WGS sequence"/>
</dbReference>
<evidence type="ECO:0000256" key="1">
    <source>
        <dbReference type="ARBA" id="ARBA00004123"/>
    </source>
</evidence>
<evidence type="ECO:0000256" key="7">
    <source>
        <dbReference type="RuleBase" id="RU365048"/>
    </source>
</evidence>
<dbReference type="EMBL" id="JADGJH010001202">
    <property type="protein sequence ID" value="KAJ3116830.1"/>
    <property type="molecule type" value="Genomic_DNA"/>
</dbReference>
<accession>A0AAD5SZ69</accession>
<dbReference type="InterPro" id="IPR010920">
    <property type="entry name" value="LSM_dom_sf"/>
</dbReference>